<feature type="compositionally biased region" description="Gly residues" evidence="1">
    <location>
        <begin position="135"/>
        <end position="144"/>
    </location>
</feature>
<sequence>MPRAFGPYYNLSARAGTDAPLAKHLWYIPDPGLSEAPRFRAPRKLWFLLYDEVLIFGRKARLPPGAGGLISGRGAGDSANNRDRRGIVEVFCSGPRLSGRHLVSAALLEEAAAAIEEEEEEEEEEEKEEEEEEVGGGVTRGTGIGKNSVFHCASPGAGPGCCRGGPR</sequence>
<dbReference type="EMBL" id="JASSZA010000023">
    <property type="protein sequence ID" value="KAK2082851.1"/>
    <property type="molecule type" value="Genomic_DNA"/>
</dbReference>
<feature type="compositionally biased region" description="Gly residues" evidence="1">
    <location>
        <begin position="157"/>
        <end position="167"/>
    </location>
</feature>
<comment type="caution">
    <text evidence="2">The sequence shown here is derived from an EMBL/GenBank/DDBJ whole genome shotgun (WGS) entry which is preliminary data.</text>
</comment>
<reference evidence="2 3" key="1">
    <citation type="submission" date="2023-05" db="EMBL/GenBank/DDBJ databases">
        <title>B98-5 Cell Line De Novo Hybrid Assembly: An Optical Mapping Approach.</title>
        <authorList>
            <person name="Kananen K."/>
            <person name="Auerbach J.A."/>
            <person name="Kautto E."/>
            <person name="Blachly J.S."/>
        </authorList>
    </citation>
    <scope>NUCLEOTIDE SEQUENCE [LARGE SCALE GENOMIC DNA]</scope>
    <source>
        <strain evidence="2">B95-8</strain>
        <tissue evidence="2">Cell line</tissue>
    </source>
</reference>
<keyword evidence="3" id="KW-1185">Reference proteome</keyword>
<evidence type="ECO:0000313" key="3">
    <source>
        <dbReference type="Proteomes" id="UP001266305"/>
    </source>
</evidence>
<organism evidence="2 3">
    <name type="scientific">Saguinus oedipus</name>
    <name type="common">Cotton-top tamarin</name>
    <name type="synonym">Oedipomidas oedipus</name>
    <dbReference type="NCBI Taxonomy" id="9490"/>
    <lineage>
        <taxon>Eukaryota</taxon>
        <taxon>Metazoa</taxon>
        <taxon>Chordata</taxon>
        <taxon>Craniata</taxon>
        <taxon>Vertebrata</taxon>
        <taxon>Euteleostomi</taxon>
        <taxon>Mammalia</taxon>
        <taxon>Eutheria</taxon>
        <taxon>Euarchontoglires</taxon>
        <taxon>Primates</taxon>
        <taxon>Haplorrhini</taxon>
        <taxon>Platyrrhini</taxon>
        <taxon>Cebidae</taxon>
        <taxon>Callitrichinae</taxon>
        <taxon>Saguinus</taxon>
    </lineage>
</organism>
<evidence type="ECO:0000313" key="2">
    <source>
        <dbReference type="EMBL" id="KAK2082851.1"/>
    </source>
</evidence>
<gene>
    <name evidence="2" type="ORF">P7K49_038087</name>
</gene>
<protein>
    <submittedName>
        <fullName evidence="2">Uncharacterized protein</fullName>
    </submittedName>
</protein>
<accession>A0ABQ9TDP8</accession>
<feature type="compositionally biased region" description="Acidic residues" evidence="1">
    <location>
        <begin position="115"/>
        <end position="134"/>
    </location>
</feature>
<evidence type="ECO:0000256" key="1">
    <source>
        <dbReference type="SAM" id="MobiDB-lite"/>
    </source>
</evidence>
<dbReference type="Proteomes" id="UP001266305">
    <property type="component" value="Unassembled WGS sequence"/>
</dbReference>
<proteinExistence type="predicted"/>
<name>A0ABQ9TDP8_SAGOE</name>
<feature type="region of interest" description="Disordered" evidence="1">
    <location>
        <begin position="114"/>
        <end position="167"/>
    </location>
</feature>